<evidence type="ECO:0000313" key="2">
    <source>
        <dbReference type="EMBL" id="MDV7025233.1"/>
    </source>
</evidence>
<dbReference type="EMBL" id="JAWLOF010000023">
    <property type="protein sequence ID" value="MDV7025233.1"/>
    <property type="molecule type" value="Genomic_DNA"/>
</dbReference>
<dbReference type="Pfam" id="PF24732">
    <property type="entry name" value="ParE_like"/>
    <property type="match status" value="1"/>
</dbReference>
<evidence type="ECO:0000313" key="3">
    <source>
        <dbReference type="Proteomes" id="UP001187066"/>
    </source>
</evidence>
<dbReference type="RefSeq" id="WP_317679437.1">
    <property type="nucleotide sequence ID" value="NZ_JAWLOF010000023.1"/>
</dbReference>
<accession>A0ABU4E7X9</accession>
<reference evidence="2 3" key="1">
    <citation type="submission" date="2023-10" db="EMBL/GenBank/DDBJ databases">
        <authorList>
            <person name="Dale J."/>
        </authorList>
    </citation>
    <scope>NUCLEOTIDE SEQUENCE [LARGE SCALE GENOMIC DNA]</scope>
    <source>
        <strain evidence="2 3">2023EL-00970</strain>
    </source>
</reference>
<name>A0ABU4E7X9_9ENTR</name>
<protein>
    <recommendedName>
        <fullName evidence="1">ParE-like toxin domain-containing protein</fullName>
    </recommendedName>
</protein>
<dbReference type="Proteomes" id="UP001187066">
    <property type="component" value="Unassembled WGS sequence"/>
</dbReference>
<organism evidence="2 3">
    <name type="scientific">Atlantibacter subterraneus</name>
    <dbReference type="NCBI Taxonomy" id="255519"/>
    <lineage>
        <taxon>Bacteria</taxon>
        <taxon>Pseudomonadati</taxon>
        <taxon>Pseudomonadota</taxon>
        <taxon>Gammaproteobacteria</taxon>
        <taxon>Enterobacterales</taxon>
        <taxon>Enterobacteriaceae</taxon>
        <taxon>Atlantibacter</taxon>
    </lineage>
</organism>
<feature type="domain" description="ParE-like toxin" evidence="1">
    <location>
        <begin position="10"/>
        <end position="67"/>
    </location>
</feature>
<sequence length="72" mass="8670">MTLTAIRVPEWVHARAISVLRRYRQRRVVPCRIQCGNLSLKVNRRWRLLSRDGGQNWQVLSHESYNKLKDRK</sequence>
<keyword evidence="3" id="KW-1185">Reference proteome</keyword>
<proteinExistence type="predicted"/>
<gene>
    <name evidence="2" type="ORF">R4P48_21485</name>
</gene>
<evidence type="ECO:0000259" key="1">
    <source>
        <dbReference type="Pfam" id="PF24732"/>
    </source>
</evidence>
<comment type="caution">
    <text evidence="2">The sequence shown here is derived from an EMBL/GenBank/DDBJ whole genome shotgun (WGS) entry which is preliminary data.</text>
</comment>
<dbReference type="InterPro" id="IPR056925">
    <property type="entry name" value="ParE-like"/>
</dbReference>